<keyword evidence="7" id="KW-0614">Plasmid</keyword>
<evidence type="ECO:0000313" key="8">
    <source>
        <dbReference type="Proteomes" id="UP000195807"/>
    </source>
</evidence>
<evidence type="ECO:0000259" key="6">
    <source>
        <dbReference type="Pfam" id="PF02826"/>
    </source>
</evidence>
<gene>
    <name evidence="7" type="ORF">A9D14_19245</name>
</gene>
<keyword evidence="3" id="KW-0520">NAD</keyword>
<dbReference type="PANTHER" id="PTHR43026:SF1">
    <property type="entry name" value="2-HYDROXYACID DEHYDROGENASE HOMOLOG 1-RELATED"/>
    <property type="match status" value="1"/>
</dbReference>
<evidence type="ECO:0000256" key="1">
    <source>
        <dbReference type="ARBA" id="ARBA00005854"/>
    </source>
</evidence>
<dbReference type="PANTHER" id="PTHR43026">
    <property type="entry name" value="2-HYDROXYACID DEHYDROGENASE HOMOLOG 1-RELATED"/>
    <property type="match status" value="1"/>
</dbReference>
<dbReference type="GO" id="GO:0004617">
    <property type="term" value="F:phosphoglycerate dehydrogenase activity"/>
    <property type="evidence" value="ECO:0007669"/>
    <property type="project" value="UniProtKB-ARBA"/>
</dbReference>
<dbReference type="Pfam" id="PF00389">
    <property type="entry name" value="2-Hacid_dh"/>
    <property type="match status" value="1"/>
</dbReference>
<dbReference type="PROSITE" id="PS00670">
    <property type="entry name" value="D_2_HYDROXYACID_DH_2"/>
    <property type="match status" value="1"/>
</dbReference>
<dbReference type="GO" id="GO:0006564">
    <property type="term" value="P:L-serine biosynthetic process"/>
    <property type="evidence" value="ECO:0007669"/>
    <property type="project" value="UniProtKB-ARBA"/>
</dbReference>
<dbReference type="InterPro" id="IPR029753">
    <property type="entry name" value="D-isomer_DH_CS"/>
</dbReference>
<dbReference type="AlphaFoldDB" id="A0A217EZ83"/>
<evidence type="ECO:0000256" key="2">
    <source>
        <dbReference type="ARBA" id="ARBA00023002"/>
    </source>
</evidence>
<accession>A0A217EZ83</accession>
<evidence type="ECO:0000259" key="5">
    <source>
        <dbReference type="Pfam" id="PF00389"/>
    </source>
</evidence>
<dbReference type="RefSeq" id="WP_066850939.1">
    <property type="nucleotide sequence ID" value="NZ_CP019604.1"/>
</dbReference>
<evidence type="ECO:0000256" key="4">
    <source>
        <dbReference type="RuleBase" id="RU003719"/>
    </source>
</evidence>
<dbReference type="GO" id="GO:0051287">
    <property type="term" value="F:NAD binding"/>
    <property type="evidence" value="ECO:0007669"/>
    <property type="project" value="InterPro"/>
</dbReference>
<protein>
    <submittedName>
        <fullName evidence="7">Hydroxyacid dehydrogenase</fullName>
    </submittedName>
</protein>
<dbReference type="KEGG" id="cman:A9D14_19245"/>
<dbReference type="PROSITE" id="PS00065">
    <property type="entry name" value="D_2_HYDROXYACID_DH_1"/>
    <property type="match status" value="1"/>
</dbReference>
<feature type="domain" description="D-isomer specific 2-hydroxyacid dehydrogenase catalytic" evidence="5">
    <location>
        <begin position="18"/>
        <end position="331"/>
    </location>
</feature>
<dbReference type="GO" id="GO:0047545">
    <property type="term" value="F:(S)-2-hydroxyglutarate dehydrogenase activity"/>
    <property type="evidence" value="ECO:0007669"/>
    <property type="project" value="UniProtKB-ARBA"/>
</dbReference>
<comment type="similarity">
    <text evidence="1 4">Belongs to the D-isomer specific 2-hydroxyacid dehydrogenase family.</text>
</comment>
<name>A0A217EZ83_9SPHN</name>
<organism evidence="7 8">
    <name type="scientific">Croceicoccus marinus</name>
    <dbReference type="NCBI Taxonomy" id="450378"/>
    <lineage>
        <taxon>Bacteria</taxon>
        <taxon>Pseudomonadati</taxon>
        <taxon>Pseudomonadota</taxon>
        <taxon>Alphaproteobacteria</taxon>
        <taxon>Sphingomonadales</taxon>
        <taxon>Erythrobacteraceae</taxon>
        <taxon>Croceicoccus</taxon>
    </lineage>
</organism>
<dbReference type="PROSITE" id="PS00671">
    <property type="entry name" value="D_2_HYDROXYACID_DH_3"/>
    <property type="match status" value="1"/>
</dbReference>
<dbReference type="InterPro" id="IPR029752">
    <property type="entry name" value="D-isomer_DH_CS1"/>
</dbReference>
<dbReference type="InterPro" id="IPR058205">
    <property type="entry name" value="D-LDH-like"/>
</dbReference>
<feature type="domain" description="D-isomer specific 2-hydroxyacid dehydrogenase NAD-binding" evidence="6">
    <location>
        <begin position="106"/>
        <end position="302"/>
    </location>
</feature>
<evidence type="ECO:0000256" key="3">
    <source>
        <dbReference type="ARBA" id="ARBA00023027"/>
    </source>
</evidence>
<dbReference type="GO" id="GO:0008720">
    <property type="term" value="F:D-lactate dehydrogenase (NAD+) activity"/>
    <property type="evidence" value="ECO:0007669"/>
    <property type="project" value="TreeGrafter"/>
</dbReference>
<dbReference type="STRING" id="450378.GCA_001661675_03860"/>
<keyword evidence="8" id="KW-1185">Reference proteome</keyword>
<dbReference type="InterPro" id="IPR036291">
    <property type="entry name" value="NAD(P)-bd_dom_sf"/>
</dbReference>
<dbReference type="SUPFAM" id="SSF52283">
    <property type="entry name" value="Formate/glycerate dehydrogenase catalytic domain-like"/>
    <property type="match status" value="1"/>
</dbReference>
<keyword evidence="2 4" id="KW-0560">Oxidoreductase</keyword>
<reference evidence="7 8" key="1">
    <citation type="submission" date="2017-01" db="EMBL/GenBank/DDBJ databases">
        <title>Complete genome sequence of esterase-producing bacterium Croceicoccus marinus E4A9.</title>
        <authorList>
            <person name="Wu Y.-H."/>
            <person name="Cheng H."/>
            <person name="Xu L."/>
            <person name="Huo Y.-Y."/>
            <person name="Wang C.-S."/>
            <person name="Xu X.-W."/>
        </authorList>
    </citation>
    <scope>NUCLEOTIDE SEQUENCE [LARGE SCALE GENOMIC DNA]</scope>
    <source>
        <strain evidence="7 8">E4A9</strain>
        <plasmid evidence="8">Plasmid pcme4a9ii</plasmid>
    </source>
</reference>
<dbReference type="FunFam" id="3.40.50.720:FF:000041">
    <property type="entry name" value="D-3-phosphoglycerate dehydrogenase"/>
    <property type="match status" value="1"/>
</dbReference>
<geneLocation type="plasmid" evidence="8">
    <name>pcme4a9ii</name>
</geneLocation>
<sequence length="335" mass="36561">MKVVVFETEEWEHQACLRLEPEHEVECTRQRLDPQTATLFTSAEVVSTFVNSQLGADVLTQFPRLKLIATRSTGYDHVDLDWCKAHGVAVANVPDYGDSTVAEHAFALLLAVARNLVEAVERTRRGDFSQAGLRGFELRGKTLGVIGTGRIGRRAIEIAGGFGMNVVAYDLYPDEDAATQFGFRYAALDEVLADADVITLHVPANPGTASLISDREFDLMKSGALLINTARGNVVDVPALVRALADGKVRAAGLDVLPQEPLVREEAQIFRGASSDGYDLKALVANHVLLRFPNVIVTPHNAYNTQSAVRRIIETTVENIEAFGRGEPRNLVGER</sequence>
<proteinExistence type="inferred from homology"/>
<dbReference type="OrthoDB" id="9793626at2"/>
<dbReference type="Gene3D" id="3.40.50.720">
    <property type="entry name" value="NAD(P)-binding Rossmann-like Domain"/>
    <property type="match status" value="2"/>
</dbReference>
<dbReference type="EMBL" id="CP019604">
    <property type="protein sequence ID" value="ARU18456.1"/>
    <property type="molecule type" value="Genomic_DNA"/>
</dbReference>
<evidence type="ECO:0000313" key="7">
    <source>
        <dbReference type="EMBL" id="ARU18456.1"/>
    </source>
</evidence>
<dbReference type="Pfam" id="PF02826">
    <property type="entry name" value="2-Hacid_dh_C"/>
    <property type="match status" value="1"/>
</dbReference>
<dbReference type="SUPFAM" id="SSF51735">
    <property type="entry name" value="NAD(P)-binding Rossmann-fold domains"/>
    <property type="match status" value="1"/>
</dbReference>
<dbReference type="InterPro" id="IPR006140">
    <property type="entry name" value="D-isomer_DH_NAD-bd"/>
</dbReference>
<dbReference type="Proteomes" id="UP000195807">
    <property type="component" value="Plasmid pCME4A9II"/>
</dbReference>
<dbReference type="InterPro" id="IPR006139">
    <property type="entry name" value="D-isomer_2_OHA_DH_cat_dom"/>
</dbReference>
<dbReference type="CDD" id="cd12187">
    <property type="entry name" value="LDH_like_1"/>
    <property type="match status" value="1"/>
</dbReference>